<evidence type="ECO:0000259" key="10">
    <source>
        <dbReference type="PROSITE" id="PS51030"/>
    </source>
</evidence>
<dbReference type="AlphaFoldDB" id="A0A915MYL8"/>
<dbReference type="PRINTS" id="PR00047">
    <property type="entry name" value="STROIDFINGER"/>
</dbReference>
<evidence type="ECO:0000256" key="5">
    <source>
        <dbReference type="ARBA" id="ARBA00023015"/>
    </source>
</evidence>
<dbReference type="WBParaSite" id="scaffold6402_cov172.g10808">
    <property type="protein sequence ID" value="scaffold6402_cov172.g10808"/>
    <property type="gene ID" value="scaffold6402_cov172.g10808"/>
</dbReference>
<evidence type="ECO:0000256" key="6">
    <source>
        <dbReference type="ARBA" id="ARBA00023125"/>
    </source>
</evidence>
<feature type="domain" description="Nuclear receptor" evidence="10">
    <location>
        <begin position="140"/>
        <end position="216"/>
    </location>
</feature>
<dbReference type="Proteomes" id="UP000887561">
    <property type="component" value="Unplaced"/>
</dbReference>
<keyword evidence="2" id="KW-0479">Metal-binding</keyword>
<keyword evidence="7" id="KW-0804">Transcription</keyword>
<organism evidence="11 12">
    <name type="scientific">Meloidogyne javanica</name>
    <name type="common">Root-knot nematode worm</name>
    <dbReference type="NCBI Taxonomy" id="6303"/>
    <lineage>
        <taxon>Eukaryota</taxon>
        <taxon>Metazoa</taxon>
        <taxon>Ecdysozoa</taxon>
        <taxon>Nematoda</taxon>
        <taxon>Chromadorea</taxon>
        <taxon>Rhabditida</taxon>
        <taxon>Tylenchina</taxon>
        <taxon>Tylenchomorpha</taxon>
        <taxon>Tylenchoidea</taxon>
        <taxon>Meloidogynidae</taxon>
        <taxon>Meloidogyninae</taxon>
        <taxon>Meloidogyne</taxon>
        <taxon>Meloidogyne incognita group</taxon>
    </lineage>
</organism>
<evidence type="ECO:0000256" key="7">
    <source>
        <dbReference type="ARBA" id="ARBA00023163"/>
    </source>
</evidence>
<keyword evidence="8" id="KW-0675">Receptor</keyword>
<dbReference type="SUPFAM" id="SSF48508">
    <property type="entry name" value="Nuclear receptor ligand-binding domain"/>
    <property type="match status" value="1"/>
</dbReference>
<dbReference type="PANTHER" id="PTHR45680">
    <property type="entry name" value="NUCLEAR HORMONE RECEPTOR FAMILY"/>
    <property type="match status" value="1"/>
</dbReference>
<evidence type="ECO:0000256" key="4">
    <source>
        <dbReference type="ARBA" id="ARBA00022833"/>
    </source>
</evidence>
<keyword evidence="4" id="KW-0862">Zinc</keyword>
<dbReference type="InterPro" id="IPR035500">
    <property type="entry name" value="NHR-like_dom_sf"/>
</dbReference>
<evidence type="ECO:0000313" key="12">
    <source>
        <dbReference type="WBParaSite" id="scaffold6402_cov172.g10808"/>
    </source>
</evidence>
<dbReference type="SMART" id="SM00399">
    <property type="entry name" value="ZnF_C4"/>
    <property type="match status" value="1"/>
</dbReference>
<reference evidence="12" key="1">
    <citation type="submission" date="2022-11" db="UniProtKB">
        <authorList>
            <consortium name="WormBaseParasite"/>
        </authorList>
    </citation>
    <scope>IDENTIFICATION</scope>
</reference>
<accession>A0A915MYL8</accession>
<keyword evidence="3" id="KW-0863">Zinc-finger</keyword>
<dbReference type="InterPro" id="IPR051152">
    <property type="entry name" value="C.elegans_Orphan_NR"/>
</dbReference>
<dbReference type="InterPro" id="IPR013088">
    <property type="entry name" value="Znf_NHR/GATA"/>
</dbReference>
<proteinExistence type="inferred from homology"/>
<evidence type="ECO:0000256" key="2">
    <source>
        <dbReference type="ARBA" id="ARBA00022723"/>
    </source>
</evidence>
<dbReference type="GO" id="GO:0043565">
    <property type="term" value="F:sequence-specific DNA binding"/>
    <property type="evidence" value="ECO:0007669"/>
    <property type="project" value="InterPro"/>
</dbReference>
<dbReference type="PROSITE" id="PS51030">
    <property type="entry name" value="NUCLEAR_REC_DBD_2"/>
    <property type="match status" value="1"/>
</dbReference>
<dbReference type="SUPFAM" id="SSF57716">
    <property type="entry name" value="Glucocorticoid receptor-like (DNA-binding domain)"/>
    <property type="match status" value="1"/>
</dbReference>
<name>A0A915MYL8_MELJA</name>
<evidence type="ECO:0000256" key="8">
    <source>
        <dbReference type="ARBA" id="ARBA00023170"/>
    </source>
</evidence>
<keyword evidence="5" id="KW-0805">Transcription regulation</keyword>
<dbReference type="Gene3D" id="3.30.50.10">
    <property type="entry name" value="Erythroid Transcription Factor GATA-1, subunit A"/>
    <property type="match status" value="1"/>
</dbReference>
<dbReference type="Pfam" id="PF00105">
    <property type="entry name" value="zf-C4"/>
    <property type="match status" value="1"/>
</dbReference>
<sequence>MKSNVLIGTDGISALDIVSAQTKYRENKILMNLAEKAFTKLIDPFFRIIPTIAEDEFALTLTILCATGVSDLSSHARVLLQNECEFYAKKLLNLCQVRFGDVKGACRYAEFMHLIETAFMFDRNFEMYMPSYIVSSAFEGLSCQVCGLQAHGKRFEAVCCLPCAAFFRRYVLLKCNHKCLQENKCENFGTEQIKKCKACRFRKCCNIGMKLSKEGKNTENKEEVFLQKFIEAYEEYITSQQKLFFNIYPERLNQASPVS</sequence>
<dbReference type="PANTHER" id="PTHR45680:SF24">
    <property type="entry name" value="NUCLEAR HORMONE RECEPTOR FAMILY-RELATED"/>
    <property type="match status" value="1"/>
</dbReference>
<protein>
    <submittedName>
        <fullName evidence="12">Nuclear receptor domain-containing protein</fullName>
    </submittedName>
</protein>
<evidence type="ECO:0000256" key="1">
    <source>
        <dbReference type="ARBA" id="ARBA00005993"/>
    </source>
</evidence>
<evidence type="ECO:0000256" key="9">
    <source>
        <dbReference type="ARBA" id="ARBA00023242"/>
    </source>
</evidence>
<comment type="similarity">
    <text evidence="1">Belongs to the nuclear hormone receptor family.</text>
</comment>
<evidence type="ECO:0000256" key="3">
    <source>
        <dbReference type="ARBA" id="ARBA00022771"/>
    </source>
</evidence>
<evidence type="ECO:0000313" key="11">
    <source>
        <dbReference type="Proteomes" id="UP000887561"/>
    </source>
</evidence>
<dbReference type="InterPro" id="IPR001628">
    <property type="entry name" value="Znf_hrmn_rcpt"/>
</dbReference>
<keyword evidence="6" id="KW-0238">DNA-binding</keyword>
<keyword evidence="9" id="KW-0539">Nucleus</keyword>
<dbReference type="GO" id="GO:0008270">
    <property type="term" value="F:zinc ion binding"/>
    <property type="evidence" value="ECO:0007669"/>
    <property type="project" value="UniProtKB-KW"/>
</dbReference>
<keyword evidence="11" id="KW-1185">Reference proteome</keyword>
<dbReference type="GO" id="GO:0003700">
    <property type="term" value="F:DNA-binding transcription factor activity"/>
    <property type="evidence" value="ECO:0007669"/>
    <property type="project" value="InterPro"/>
</dbReference>